<comment type="caution">
    <text evidence="3">The sequence shown here is derived from an EMBL/GenBank/DDBJ whole genome shotgun (WGS) entry which is preliminary data.</text>
</comment>
<dbReference type="Pfam" id="PF02666">
    <property type="entry name" value="PS_Dcarbxylase"/>
    <property type="match status" value="1"/>
</dbReference>
<name>A0AAN7HC72_9PEZI</name>
<reference evidence="3" key="1">
    <citation type="journal article" date="2023" name="Mol. Phylogenet. Evol.">
        <title>Genome-scale phylogeny and comparative genomics of the fungal order Sordariales.</title>
        <authorList>
            <person name="Hensen N."/>
            <person name="Bonometti L."/>
            <person name="Westerberg I."/>
            <person name="Brannstrom I.O."/>
            <person name="Guillou S."/>
            <person name="Cros-Aarteil S."/>
            <person name="Calhoun S."/>
            <person name="Haridas S."/>
            <person name="Kuo A."/>
            <person name="Mondo S."/>
            <person name="Pangilinan J."/>
            <person name="Riley R."/>
            <person name="LaButti K."/>
            <person name="Andreopoulos B."/>
            <person name="Lipzen A."/>
            <person name="Chen C."/>
            <person name="Yan M."/>
            <person name="Daum C."/>
            <person name="Ng V."/>
            <person name="Clum A."/>
            <person name="Steindorff A."/>
            <person name="Ohm R.A."/>
            <person name="Martin F."/>
            <person name="Silar P."/>
            <person name="Natvig D.O."/>
            <person name="Lalanne C."/>
            <person name="Gautier V."/>
            <person name="Ament-Velasquez S.L."/>
            <person name="Kruys A."/>
            <person name="Hutchinson M.I."/>
            <person name="Powell A.J."/>
            <person name="Barry K."/>
            <person name="Miller A.N."/>
            <person name="Grigoriev I.V."/>
            <person name="Debuchy R."/>
            <person name="Gladieux P."/>
            <person name="Hiltunen Thoren M."/>
            <person name="Johannesson H."/>
        </authorList>
    </citation>
    <scope>NUCLEOTIDE SEQUENCE</scope>
    <source>
        <strain evidence="3">CBS 532.94</strain>
    </source>
</reference>
<keyword evidence="4" id="KW-1185">Reference proteome</keyword>
<dbReference type="GO" id="GO:0004609">
    <property type="term" value="F:phosphatidylserine decarboxylase activity"/>
    <property type="evidence" value="ECO:0007669"/>
    <property type="project" value="InterPro"/>
</dbReference>
<proteinExistence type="predicted"/>
<dbReference type="PANTHER" id="PTHR10067">
    <property type="entry name" value="PHOSPHATIDYLSERINE DECARBOXYLASE"/>
    <property type="match status" value="1"/>
</dbReference>
<organism evidence="3 4">
    <name type="scientific">Achaetomium macrosporum</name>
    <dbReference type="NCBI Taxonomy" id="79813"/>
    <lineage>
        <taxon>Eukaryota</taxon>
        <taxon>Fungi</taxon>
        <taxon>Dikarya</taxon>
        <taxon>Ascomycota</taxon>
        <taxon>Pezizomycotina</taxon>
        <taxon>Sordariomycetes</taxon>
        <taxon>Sordariomycetidae</taxon>
        <taxon>Sordariales</taxon>
        <taxon>Chaetomiaceae</taxon>
        <taxon>Achaetomium</taxon>
    </lineage>
</organism>
<evidence type="ECO:0000256" key="2">
    <source>
        <dbReference type="ARBA" id="ARBA00023239"/>
    </source>
</evidence>
<feature type="non-terminal residue" evidence="3">
    <location>
        <position position="1"/>
    </location>
</feature>
<keyword evidence="1" id="KW-0210">Decarboxylase</keyword>
<sequence length="191" mass="21875">TGKFEREQQPLVKKLKLILLFNPLTEWIGTTHVMRLYLHKLALDEGKKEGTPESKKQIKKFIDTYHINMDDFEPSGPDKYRNSKDFFTRKHRPRSRRQYVVIETENFGELLSVAIGATDVGSVEIHDRFRTPGAQVKKGDELGIFQFGGLSIIVAFEKGRVEFDQDLLEMSKQRIQVAVEVGMSLGRALHG</sequence>
<dbReference type="GO" id="GO:0008654">
    <property type="term" value="P:phospholipid biosynthetic process"/>
    <property type="evidence" value="ECO:0007669"/>
    <property type="project" value="InterPro"/>
</dbReference>
<dbReference type="Proteomes" id="UP001303760">
    <property type="component" value="Unassembled WGS sequence"/>
</dbReference>
<evidence type="ECO:0000313" key="4">
    <source>
        <dbReference type="Proteomes" id="UP001303760"/>
    </source>
</evidence>
<gene>
    <name evidence="3" type="ORF">C8A03DRAFT_17386</name>
</gene>
<dbReference type="InterPro" id="IPR003817">
    <property type="entry name" value="PS_Dcarbxylase"/>
</dbReference>
<keyword evidence="2" id="KW-0456">Lyase</keyword>
<protein>
    <recommendedName>
        <fullName evidence="5">Phosphatidylserine decarboxylase</fullName>
    </recommendedName>
</protein>
<accession>A0AAN7HC72</accession>
<dbReference type="EMBL" id="MU860228">
    <property type="protein sequence ID" value="KAK4235925.1"/>
    <property type="molecule type" value="Genomic_DNA"/>
</dbReference>
<evidence type="ECO:0000313" key="3">
    <source>
        <dbReference type="EMBL" id="KAK4235925.1"/>
    </source>
</evidence>
<evidence type="ECO:0008006" key="5">
    <source>
        <dbReference type="Google" id="ProtNLM"/>
    </source>
</evidence>
<evidence type="ECO:0000256" key="1">
    <source>
        <dbReference type="ARBA" id="ARBA00022793"/>
    </source>
</evidence>
<dbReference type="PANTHER" id="PTHR10067:SF11">
    <property type="entry name" value="PHOSPHATIDYLSERINE DECARBOXYLASE"/>
    <property type="match status" value="1"/>
</dbReference>
<reference evidence="3" key="2">
    <citation type="submission" date="2023-05" db="EMBL/GenBank/DDBJ databases">
        <authorList>
            <consortium name="Lawrence Berkeley National Laboratory"/>
            <person name="Steindorff A."/>
            <person name="Hensen N."/>
            <person name="Bonometti L."/>
            <person name="Westerberg I."/>
            <person name="Brannstrom I.O."/>
            <person name="Guillou S."/>
            <person name="Cros-Aarteil S."/>
            <person name="Calhoun S."/>
            <person name="Haridas S."/>
            <person name="Kuo A."/>
            <person name="Mondo S."/>
            <person name="Pangilinan J."/>
            <person name="Riley R."/>
            <person name="Labutti K."/>
            <person name="Andreopoulos B."/>
            <person name="Lipzen A."/>
            <person name="Chen C."/>
            <person name="Yanf M."/>
            <person name="Daum C."/>
            <person name="Ng V."/>
            <person name="Clum A."/>
            <person name="Ohm R."/>
            <person name="Martin F."/>
            <person name="Silar P."/>
            <person name="Natvig D."/>
            <person name="Lalanne C."/>
            <person name="Gautier V."/>
            <person name="Ament-Velasquez S.L."/>
            <person name="Kruys A."/>
            <person name="Hutchinson M.I."/>
            <person name="Powell A.J."/>
            <person name="Barry K."/>
            <person name="Miller A.N."/>
            <person name="Grigoriev I.V."/>
            <person name="Debuchy R."/>
            <person name="Gladieux P."/>
            <person name="Thoren M.H."/>
            <person name="Johannesson H."/>
        </authorList>
    </citation>
    <scope>NUCLEOTIDE SEQUENCE</scope>
    <source>
        <strain evidence="3">CBS 532.94</strain>
    </source>
</reference>
<dbReference type="AlphaFoldDB" id="A0AAN7HC72"/>